<dbReference type="KEGG" id="hro:HELRODRAFT_173777"/>
<evidence type="ECO:0000256" key="1">
    <source>
        <dbReference type="SAM" id="MobiDB-lite"/>
    </source>
</evidence>
<reference evidence="3 5" key="2">
    <citation type="journal article" date="2013" name="Nature">
        <title>Insights into bilaterian evolution from three spiralian genomes.</title>
        <authorList>
            <person name="Simakov O."/>
            <person name="Marletaz F."/>
            <person name="Cho S.J."/>
            <person name="Edsinger-Gonzales E."/>
            <person name="Havlak P."/>
            <person name="Hellsten U."/>
            <person name="Kuo D.H."/>
            <person name="Larsson T."/>
            <person name="Lv J."/>
            <person name="Arendt D."/>
            <person name="Savage R."/>
            <person name="Osoegawa K."/>
            <person name="de Jong P."/>
            <person name="Grimwood J."/>
            <person name="Chapman J.A."/>
            <person name="Shapiro H."/>
            <person name="Aerts A."/>
            <person name="Otillar R.P."/>
            <person name="Terry A.Y."/>
            <person name="Boore J.L."/>
            <person name="Grigoriev I.V."/>
            <person name="Lindberg D.R."/>
            <person name="Seaver E.C."/>
            <person name="Weisblat D.A."/>
            <person name="Putnam N.H."/>
            <person name="Rokhsar D.S."/>
        </authorList>
    </citation>
    <scope>NUCLEOTIDE SEQUENCE</scope>
</reference>
<keyword evidence="2" id="KW-0472">Membrane</keyword>
<evidence type="ECO:0000313" key="3">
    <source>
        <dbReference type="EMBL" id="ESO03475.1"/>
    </source>
</evidence>
<dbReference type="InParanoid" id="T1F779"/>
<keyword evidence="5" id="KW-1185">Reference proteome</keyword>
<dbReference type="EMBL" id="KB096633">
    <property type="protein sequence ID" value="ESO03475.1"/>
    <property type="molecule type" value="Genomic_DNA"/>
</dbReference>
<dbReference type="EnsemblMetazoa" id="HelroT173777">
    <property type="protein sequence ID" value="HelroP173777"/>
    <property type="gene ID" value="HelroG173777"/>
</dbReference>
<feature type="region of interest" description="Disordered" evidence="1">
    <location>
        <begin position="201"/>
        <end position="253"/>
    </location>
</feature>
<protein>
    <submittedName>
        <fullName evidence="3 4">Uncharacterized protein</fullName>
    </submittedName>
</protein>
<keyword evidence="2" id="KW-0812">Transmembrane</keyword>
<feature type="compositionally biased region" description="Basic residues" evidence="1">
    <location>
        <begin position="217"/>
        <end position="240"/>
    </location>
</feature>
<sequence>MGFYVRDHTDVVMLYMRIQPLTITLSPKSNVREGDSILVTCTLEVATGDQSQLNEMIVSNGYKEIGRNTRQPTSKTLKYNVIVQAKANNIDGPIFKCLWNFKGTKVWGTEGVFIKYSEEASITFSDSPDPNPNVKEQTTTNEEVTQDGENEKPKPALSKKRSIMIALACLFLLAFLSMGSFYLLQNKGITISQAFGLSSGSKEDQKTAQMPVGQHHSTGKHSKRTRKGQRPKLRRIKSVKSSKISYRGSTSRI</sequence>
<accession>T1F779</accession>
<organism evidence="4 5">
    <name type="scientific">Helobdella robusta</name>
    <name type="common">Californian leech</name>
    <dbReference type="NCBI Taxonomy" id="6412"/>
    <lineage>
        <taxon>Eukaryota</taxon>
        <taxon>Metazoa</taxon>
        <taxon>Spiralia</taxon>
        <taxon>Lophotrochozoa</taxon>
        <taxon>Annelida</taxon>
        <taxon>Clitellata</taxon>
        <taxon>Hirudinea</taxon>
        <taxon>Rhynchobdellida</taxon>
        <taxon>Glossiphoniidae</taxon>
        <taxon>Helobdella</taxon>
    </lineage>
</organism>
<evidence type="ECO:0000256" key="2">
    <source>
        <dbReference type="SAM" id="Phobius"/>
    </source>
</evidence>
<proteinExistence type="predicted"/>
<feature type="compositionally biased region" description="Polar residues" evidence="1">
    <location>
        <begin position="124"/>
        <end position="143"/>
    </location>
</feature>
<gene>
    <name evidence="4" type="primary">20204678</name>
    <name evidence="3" type="ORF">HELRODRAFT_173777</name>
</gene>
<feature type="region of interest" description="Disordered" evidence="1">
    <location>
        <begin position="124"/>
        <end position="157"/>
    </location>
</feature>
<dbReference type="EMBL" id="AMQM01004715">
    <property type="status" value="NOT_ANNOTATED_CDS"/>
    <property type="molecule type" value="Genomic_DNA"/>
</dbReference>
<evidence type="ECO:0000313" key="4">
    <source>
        <dbReference type="EnsemblMetazoa" id="HelroP173777"/>
    </source>
</evidence>
<evidence type="ECO:0000313" key="5">
    <source>
        <dbReference type="Proteomes" id="UP000015101"/>
    </source>
</evidence>
<dbReference type="AlphaFoldDB" id="T1F779"/>
<dbReference type="Proteomes" id="UP000015101">
    <property type="component" value="Unassembled WGS sequence"/>
</dbReference>
<keyword evidence="2" id="KW-1133">Transmembrane helix</keyword>
<dbReference type="HOGENOM" id="CLU_1099518_0_0_1"/>
<feature type="transmembrane region" description="Helical" evidence="2">
    <location>
        <begin position="162"/>
        <end position="184"/>
    </location>
</feature>
<dbReference type="RefSeq" id="XP_009018623.1">
    <property type="nucleotide sequence ID" value="XM_009020375.1"/>
</dbReference>
<reference evidence="5" key="1">
    <citation type="submission" date="2012-12" db="EMBL/GenBank/DDBJ databases">
        <authorList>
            <person name="Hellsten U."/>
            <person name="Grimwood J."/>
            <person name="Chapman J.A."/>
            <person name="Shapiro H."/>
            <person name="Aerts A."/>
            <person name="Otillar R.P."/>
            <person name="Terry A.Y."/>
            <person name="Boore J.L."/>
            <person name="Simakov O."/>
            <person name="Marletaz F."/>
            <person name="Cho S.-J."/>
            <person name="Edsinger-Gonzales E."/>
            <person name="Havlak P."/>
            <person name="Kuo D.-H."/>
            <person name="Larsson T."/>
            <person name="Lv J."/>
            <person name="Arendt D."/>
            <person name="Savage R."/>
            <person name="Osoegawa K."/>
            <person name="de Jong P."/>
            <person name="Lindberg D.R."/>
            <person name="Seaver E.C."/>
            <person name="Weisblat D.A."/>
            <person name="Putnam N.H."/>
            <person name="Grigoriev I.V."/>
            <person name="Rokhsar D.S."/>
        </authorList>
    </citation>
    <scope>NUCLEOTIDE SEQUENCE</scope>
</reference>
<name>T1F779_HELRO</name>
<dbReference type="GeneID" id="20204678"/>
<dbReference type="CTD" id="20204678"/>
<reference evidence="4" key="3">
    <citation type="submission" date="2015-06" db="UniProtKB">
        <authorList>
            <consortium name="EnsemblMetazoa"/>
        </authorList>
    </citation>
    <scope>IDENTIFICATION</scope>
</reference>